<evidence type="ECO:0000313" key="2">
    <source>
        <dbReference type="EMBL" id="EHI12605.1"/>
    </source>
</evidence>
<feature type="compositionally biased region" description="Basic and acidic residues" evidence="1">
    <location>
        <begin position="7"/>
        <end position="33"/>
    </location>
</feature>
<dbReference type="AlphaFoldDB" id="G7CIS6"/>
<protein>
    <submittedName>
        <fullName evidence="2">Uncharacterized protein</fullName>
    </submittedName>
</protein>
<evidence type="ECO:0000256" key="1">
    <source>
        <dbReference type="SAM" id="MobiDB-lite"/>
    </source>
</evidence>
<proteinExistence type="predicted"/>
<evidence type="ECO:0000313" key="3">
    <source>
        <dbReference type="Proteomes" id="UP000004915"/>
    </source>
</evidence>
<keyword evidence="3" id="KW-1185">Reference proteome</keyword>
<comment type="caution">
    <text evidence="2">The sequence shown here is derived from an EMBL/GenBank/DDBJ whole genome shotgun (WGS) entry which is preliminary data.</text>
</comment>
<accession>G7CIS6</accession>
<dbReference type="Proteomes" id="UP000004915">
    <property type="component" value="Unassembled WGS sequence"/>
</dbReference>
<sequence length="33" mass="3852">MCPPVFRSDRPHRAGRAPDLRVKQVTTNHHESR</sequence>
<organism evidence="2 3">
    <name type="scientific">Mycolicibacterium thermoresistibile (strain ATCC 19527 / DSM 44167 / CIP 105390 / JCM 6362 / NCTC 10409 / 316)</name>
    <name type="common">Mycobacterium thermoresistibile</name>
    <dbReference type="NCBI Taxonomy" id="1078020"/>
    <lineage>
        <taxon>Bacteria</taxon>
        <taxon>Bacillati</taxon>
        <taxon>Actinomycetota</taxon>
        <taxon>Actinomycetes</taxon>
        <taxon>Mycobacteriales</taxon>
        <taxon>Mycobacteriaceae</taxon>
        <taxon>Mycolicibacterium</taxon>
    </lineage>
</organism>
<gene>
    <name evidence="2" type="ORF">KEK_16938</name>
</gene>
<dbReference type="EMBL" id="AGVE01000046">
    <property type="protein sequence ID" value="EHI12605.1"/>
    <property type="molecule type" value="Genomic_DNA"/>
</dbReference>
<reference evidence="2 3" key="1">
    <citation type="submission" date="2011-11" db="EMBL/GenBank/DDBJ databases">
        <authorList>
            <consortium name="Tuberculosis Structural Genomics Consortium"/>
            <person name="Ioerger T.R."/>
        </authorList>
    </citation>
    <scope>NUCLEOTIDE SEQUENCE [LARGE SCALE GENOMIC DNA]</scope>
    <source>
        <strain evidence="3">ATCC 19527 / DSM 44167 / CIP 105390 / JCM 6362 / NCTC 10409 / 316</strain>
    </source>
</reference>
<feature type="region of interest" description="Disordered" evidence="1">
    <location>
        <begin position="1"/>
        <end position="33"/>
    </location>
</feature>
<name>G7CIS6_MYCT3</name>
<dbReference type="PATRIC" id="fig|1078020.3.peg.3337"/>